<feature type="region of interest" description="Disordered" evidence="1">
    <location>
        <begin position="535"/>
        <end position="595"/>
    </location>
</feature>
<keyword evidence="5" id="KW-1185">Reference proteome</keyword>
<feature type="compositionally biased region" description="Basic and acidic residues" evidence="1">
    <location>
        <begin position="845"/>
        <end position="869"/>
    </location>
</feature>
<dbReference type="PANTHER" id="PTHR35391">
    <property type="entry name" value="C2H2-TYPE DOMAIN-CONTAINING PROTEIN-RELATED"/>
    <property type="match status" value="1"/>
</dbReference>
<feature type="region of interest" description="Disordered" evidence="1">
    <location>
        <begin position="975"/>
        <end position="1040"/>
    </location>
</feature>
<feature type="region of interest" description="Disordered" evidence="1">
    <location>
        <begin position="111"/>
        <end position="130"/>
    </location>
</feature>
<dbReference type="Pfam" id="PF26082">
    <property type="entry name" value="zf-C2H2_AcuF"/>
    <property type="match status" value="1"/>
</dbReference>
<evidence type="ECO:0000259" key="3">
    <source>
        <dbReference type="Pfam" id="PF26118"/>
    </source>
</evidence>
<dbReference type="KEGG" id="sapo:SAPIO_CDS9647"/>
<evidence type="ECO:0008006" key="6">
    <source>
        <dbReference type="Google" id="ProtNLM"/>
    </source>
</evidence>
<sequence length="1040" mass="115356">MGDSSISILVTTCLRLFERLIALEPQTFGVSERSALAAFEEEHVRCRVWAGNIGAHKSGRSSLQYRLRDASHLQEQVVSLFDDLTALLEDAVAIVSGDKIPWDRLEDDDDDNGEFVFDDGDSKRERRDNDFPETELGQIATDVADVINCLLRLSVAIRNPAPHDRFKASVPVDTSHFEAFDIQYVRDKFREVDDSLAERLGKAISRRRQYFKYRESHHNKLVAGLEAENQTQRDAESTIASSIPDRMKTTSFNPTLSAMDEDALSDSGVSQTSFASSNADDAKLKVPPLPREADKGPFECPFCFMMIAATNTISWRSSDQGIACPLCEEEPLSSFKQYQRHVGRHQEQLALFALPSLTPRENETGDEHNSNLSGIDVESEAQHQPHEGGEGSAAAESDHQPSFPDPVTESVAARGPNSAFEAPRELGGVINLGDTAPEEEWYLLELSMKHKDKKGTAMWDSMAVDFAERFGRKPEKATLQMMFRRAKQRWVTWPPKDIPGSYGDLSYGDDFEFAATLRAGLKAAGFDDNIVIEDAEYRRRDSPPGSNDELGPGTTSKSSPVLDREPVADERGSMFRGEKKKKKKSRRKQAEDLLPQASFSDVASASHTGRFGDIGLMKREDLLPQASSSDVASASYTGRFGDIGLMKREDLLPQASSSDVMSASYTGRFGDIELMKREPNIGWVDSSSLTNSGPGNSSTVQASGDLANMGYVQTHHLHRSQQHQYVKKPNLSGNQQNISGGGRRSAQRFSRWGPPAPSAAKPVLTDSRQTSMESMSSAPPDKAAMLLARLGRALGPTSYDRYDRIRSGGVATAPQNSGHTTTKSPGRDQGSHQRAGQTLWPHSPGSKEDFTKARTLDHGPEEQKPRRKATDEVLDRFWDFTDTSLAEEERKYRLSLSDSLGKSGPNKQQATDDAMEERPTHTRMARRHVSLETLRTFDIEHTIDEEDADYVIVKRWVPEWEQADLWEHTKRLREKRLQGGPSAGEAKPNRSFPTKKGGKKTTKKEPNWLFPSKQGGGEVKAKSKSGSFISKDLHGEADSS</sequence>
<feature type="domain" description="DUF8035" evidence="3">
    <location>
        <begin position="919"/>
        <end position="974"/>
    </location>
</feature>
<feature type="region of interest" description="Disordered" evidence="1">
    <location>
        <begin position="896"/>
        <end position="923"/>
    </location>
</feature>
<protein>
    <recommendedName>
        <fullName evidence="6">Myb-like domain-containing protein</fullName>
    </recommendedName>
</protein>
<dbReference type="InterPro" id="IPR058925">
    <property type="entry name" value="zf-C2H2_AcuF"/>
</dbReference>
<dbReference type="AlphaFoldDB" id="A0A084FX84"/>
<feature type="compositionally biased region" description="Basic and acidic residues" evidence="1">
    <location>
        <begin position="380"/>
        <end position="389"/>
    </location>
</feature>
<evidence type="ECO:0000256" key="1">
    <source>
        <dbReference type="SAM" id="MobiDB-lite"/>
    </source>
</evidence>
<accession>A0A084FX84</accession>
<feature type="region of interest" description="Disordered" evidence="1">
    <location>
        <begin position="808"/>
        <end position="869"/>
    </location>
</feature>
<organism evidence="4 5">
    <name type="scientific">Pseudallescheria apiosperma</name>
    <name type="common">Scedosporium apiospermum</name>
    <dbReference type="NCBI Taxonomy" id="563466"/>
    <lineage>
        <taxon>Eukaryota</taxon>
        <taxon>Fungi</taxon>
        <taxon>Dikarya</taxon>
        <taxon>Ascomycota</taxon>
        <taxon>Pezizomycotina</taxon>
        <taxon>Sordariomycetes</taxon>
        <taxon>Hypocreomycetidae</taxon>
        <taxon>Microascales</taxon>
        <taxon>Microascaceae</taxon>
        <taxon>Scedosporium</taxon>
    </lineage>
</organism>
<name>A0A084FX84_PSEDA</name>
<evidence type="ECO:0000313" key="5">
    <source>
        <dbReference type="Proteomes" id="UP000028545"/>
    </source>
</evidence>
<dbReference type="RefSeq" id="XP_016639495.1">
    <property type="nucleotide sequence ID" value="XM_016790985.1"/>
</dbReference>
<dbReference type="VEuPathDB" id="FungiDB:SAPIO_CDS9647"/>
<dbReference type="PANTHER" id="PTHR35391:SF7">
    <property type="entry name" value="C2H2-TYPE DOMAIN-CONTAINING PROTEIN"/>
    <property type="match status" value="1"/>
</dbReference>
<feature type="compositionally biased region" description="Basic and acidic residues" evidence="1">
    <location>
        <begin position="562"/>
        <end position="577"/>
    </location>
</feature>
<dbReference type="InterPro" id="IPR058348">
    <property type="entry name" value="DUF8035"/>
</dbReference>
<dbReference type="OrthoDB" id="6133115at2759"/>
<feature type="domain" description="Oxidoreductase acuF-like C2H2 type zinc-finger" evidence="2">
    <location>
        <begin position="296"/>
        <end position="316"/>
    </location>
</feature>
<feature type="region of interest" description="Disordered" evidence="1">
    <location>
        <begin position="378"/>
        <end position="412"/>
    </location>
</feature>
<dbReference type="EMBL" id="JOWA01000143">
    <property type="protein sequence ID" value="KEZ39696.1"/>
    <property type="molecule type" value="Genomic_DNA"/>
</dbReference>
<gene>
    <name evidence="4" type="ORF">SAPIO_CDS9647</name>
</gene>
<feature type="region of interest" description="Disordered" evidence="1">
    <location>
        <begin position="730"/>
        <end position="780"/>
    </location>
</feature>
<evidence type="ECO:0000259" key="2">
    <source>
        <dbReference type="Pfam" id="PF26082"/>
    </source>
</evidence>
<feature type="compositionally biased region" description="Basic and acidic residues" evidence="1">
    <location>
        <begin position="120"/>
        <end position="130"/>
    </location>
</feature>
<evidence type="ECO:0000313" key="4">
    <source>
        <dbReference type="EMBL" id="KEZ39696.1"/>
    </source>
</evidence>
<feature type="compositionally biased region" description="Polar residues" evidence="1">
    <location>
        <begin position="267"/>
        <end position="279"/>
    </location>
</feature>
<dbReference type="GeneID" id="27728719"/>
<dbReference type="Proteomes" id="UP000028545">
    <property type="component" value="Unassembled WGS sequence"/>
</dbReference>
<feature type="compositionally biased region" description="Basic and acidic residues" evidence="1">
    <location>
        <begin position="1031"/>
        <end position="1040"/>
    </location>
</feature>
<proteinExistence type="predicted"/>
<dbReference type="Pfam" id="PF26118">
    <property type="entry name" value="DUF8035"/>
    <property type="match status" value="1"/>
</dbReference>
<reference evidence="4 5" key="1">
    <citation type="journal article" date="2014" name="Genome Announc.">
        <title>Draft genome sequence of the pathogenic fungus Scedosporium apiospermum.</title>
        <authorList>
            <person name="Vandeputte P."/>
            <person name="Ghamrawi S."/>
            <person name="Rechenmann M."/>
            <person name="Iltis A."/>
            <person name="Giraud S."/>
            <person name="Fleury M."/>
            <person name="Thornton C."/>
            <person name="Delhaes L."/>
            <person name="Meyer W."/>
            <person name="Papon N."/>
            <person name="Bouchara J.P."/>
        </authorList>
    </citation>
    <scope>NUCLEOTIDE SEQUENCE [LARGE SCALE GENOMIC DNA]</scope>
    <source>
        <strain evidence="4 5">IHEM 14462</strain>
    </source>
</reference>
<feature type="compositionally biased region" description="Polar residues" evidence="1">
    <location>
        <begin position="813"/>
        <end position="824"/>
    </location>
</feature>
<feature type="region of interest" description="Disordered" evidence="1">
    <location>
        <begin position="229"/>
        <end position="290"/>
    </location>
</feature>
<feature type="compositionally biased region" description="Polar residues" evidence="1">
    <location>
        <begin position="896"/>
        <end position="911"/>
    </location>
</feature>
<comment type="caution">
    <text evidence="4">The sequence shown here is derived from an EMBL/GenBank/DDBJ whole genome shotgun (WGS) entry which is preliminary data.</text>
</comment>
<feature type="compositionally biased region" description="Polar residues" evidence="1">
    <location>
        <begin position="766"/>
        <end position="777"/>
    </location>
</feature>
<dbReference type="HOGENOM" id="CLU_292745_0_0_1"/>
<feature type="compositionally biased region" description="Basic residues" evidence="1">
    <location>
        <begin position="578"/>
        <end position="587"/>
    </location>
</feature>